<accession>A0ABR1HBA3</accession>
<dbReference type="InterPro" id="IPR000182">
    <property type="entry name" value="GNAT_dom"/>
</dbReference>
<sequence length="208" mass="23805">MALSPLVLEEVTLDDVPALTELWYAAFTDPGVRHLWPDTPSVRKWWDNANRDDMLNKTFQHYIKVVDPASRDNQGRPRIAAYAKWDLATPTLRGPRYPPWNEDMPTQACDAFLKRLENQRQQVMAPLKEHYYLDTLVTHPDYQRRGAGSMLVQWGCDLADKNGAEVYVDASKAGVFLYKKFRFVDKRLGSESESDIVPMARAVSSDSL</sequence>
<proteinExistence type="predicted"/>
<gene>
    <name evidence="2" type="ORF">QQX98_004118</name>
</gene>
<feature type="domain" description="N-acetyltransferase" evidence="1">
    <location>
        <begin position="6"/>
        <end position="204"/>
    </location>
</feature>
<dbReference type="Gene3D" id="3.40.630.30">
    <property type="match status" value="1"/>
</dbReference>
<evidence type="ECO:0000313" key="3">
    <source>
        <dbReference type="Proteomes" id="UP001498476"/>
    </source>
</evidence>
<dbReference type="CDD" id="cd04301">
    <property type="entry name" value="NAT_SF"/>
    <property type="match status" value="1"/>
</dbReference>
<dbReference type="PANTHER" id="PTHR42791">
    <property type="entry name" value="GNAT FAMILY ACETYLTRANSFERASE"/>
    <property type="match status" value="1"/>
</dbReference>
<name>A0ABR1HBA3_9HYPO</name>
<evidence type="ECO:0000313" key="2">
    <source>
        <dbReference type="EMBL" id="KAK7418143.1"/>
    </source>
</evidence>
<dbReference type="EMBL" id="JAZAVJ010000050">
    <property type="protein sequence ID" value="KAK7418143.1"/>
    <property type="molecule type" value="Genomic_DNA"/>
</dbReference>
<dbReference type="PANTHER" id="PTHR42791:SF17">
    <property type="entry name" value="ACETYLTRANSFERASE, GNAT FAMILY FAMILY (AFU_ORTHOLOGUE AFUA_8G05690)"/>
    <property type="match status" value="1"/>
</dbReference>
<dbReference type="Proteomes" id="UP001498476">
    <property type="component" value="Unassembled WGS sequence"/>
</dbReference>
<keyword evidence="3" id="KW-1185">Reference proteome</keyword>
<organism evidence="2 3">
    <name type="scientific">Neonectria punicea</name>
    <dbReference type="NCBI Taxonomy" id="979145"/>
    <lineage>
        <taxon>Eukaryota</taxon>
        <taxon>Fungi</taxon>
        <taxon>Dikarya</taxon>
        <taxon>Ascomycota</taxon>
        <taxon>Pezizomycotina</taxon>
        <taxon>Sordariomycetes</taxon>
        <taxon>Hypocreomycetidae</taxon>
        <taxon>Hypocreales</taxon>
        <taxon>Nectriaceae</taxon>
        <taxon>Neonectria</taxon>
    </lineage>
</organism>
<dbReference type="InterPro" id="IPR016181">
    <property type="entry name" value="Acyl_CoA_acyltransferase"/>
</dbReference>
<reference evidence="2 3" key="1">
    <citation type="journal article" date="2025" name="Microbiol. Resour. Announc.">
        <title>Draft genome sequences for Neonectria magnoliae and Neonectria punicea, canker pathogens of Liriodendron tulipifera and Acer saccharum in West Virginia.</title>
        <authorList>
            <person name="Petronek H.M."/>
            <person name="Kasson M.T."/>
            <person name="Metheny A.M."/>
            <person name="Stauder C.M."/>
            <person name="Lovett B."/>
            <person name="Lynch S.C."/>
            <person name="Garnas J.R."/>
            <person name="Kasson L.R."/>
            <person name="Stajich J.E."/>
        </authorList>
    </citation>
    <scope>NUCLEOTIDE SEQUENCE [LARGE SCALE GENOMIC DNA]</scope>
    <source>
        <strain evidence="2 3">NRRL 64653</strain>
    </source>
</reference>
<dbReference type="SUPFAM" id="SSF55729">
    <property type="entry name" value="Acyl-CoA N-acyltransferases (Nat)"/>
    <property type="match status" value="1"/>
</dbReference>
<dbReference type="PROSITE" id="PS51186">
    <property type="entry name" value="GNAT"/>
    <property type="match status" value="1"/>
</dbReference>
<protein>
    <recommendedName>
        <fullName evidence="1">N-acetyltransferase domain-containing protein</fullName>
    </recommendedName>
</protein>
<dbReference type="Pfam" id="PF00583">
    <property type="entry name" value="Acetyltransf_1"/>
    <property type="match status" value="1"/>
</dbReference>
<dbReference type="InterPro" id="IPR052523">
    <property type="entry name" value="Trichothecene_AcTrans"/>
</dbReference>
<evidence type="ECO:0000259" key="1">
    <source>
        <dbReference type="PROSITE" id="PS51186"/>
    </source>
</evidence>
<comment type="caution">
    <text evidence="2">The sequence shown here is derived from an EMBL/GenBank/DDBJ whole genome shotgun (WGS) entry which is preliminary data.</text>
</comment>